<dbReference type="EMBL" id="JACHHH010000004">
    <property type="protein sequence ID" value="MBB6041087.1"/>
    <property type="molecule type" value="Genomic_DNA"/>
</dbReference>
<dbReference type="NCBIfam" id="TIGR00964">
    <property type="entry name" value="secE_bact"/>
    <property type="match status" value="1"/>
</dbReference>
<proteinExistence type="inferred from homology"/>
<sequence length="66" mass="7095">MQDEKKSGGAGFIAGLKSEFKKIVFPTRQEVIKHSVATIVLSVLVGLLITGLDIAMKWGLGLILVK</sequence>
<keyword evidence="7 8" id="KW-0472">Membrane</keyword>
<keyword evidence="2 8" id="KW-0813">Transport</keyword>
<evidence type="ECO:0000256" key="7">
    <source>
        <dbReference type="ARBA" id="ARBA00023136"/>
    </source>
</evidence>
<comment type="caution">
    <text evidence="9">The sequence shown here is derived from an EMBL/GenBank/DDBJ whole genome shotgun (WGS) entry which is preliminary data.</text>
</comment>
<keyword evidence="5 8" id="KW-1133">Transmembrane helix</keyword>
<accession>A0A7W9W2C1</accession>
<keyword evidence="8" id="KW-1003">Cell membrane</keyword>
<feature type="transmembrane region" description="Helical" evidence="8">
    <location>
        <begin position="36"/>
        <end position="56"/>
    </location>
</feature>
<dbReference type="GO" id="GO:0043952">
    <property type="term" value="P:protein transport by the Sec complex"/>
    <property type="evidence" value="ECO:0007669"/>
    <property type="project" value="UniProtKB-UniRule"/>
</dbReference>
<protein>
    <recommendedName>
        <fullName evidence="8">Protein translocase subunit SecE</fullName>
    </recommendedName>
</protein>
<evidence type="ECO:0000256" key="4">
    <source>
        <dbReference type="ARBA" id="ARBA00022927"/>
    </source>
</evidence>
<dbReference type="GO" id="GO:0006605">
    <property type="term" value="P:protein targeting"/>
    <property type="evidence" value="ECO:0007669"/>
    <property type="project" value="UniProtKB-UniRule"/>
</dbReference>
<dbReference type="InterPro" id="IPR001901">
    <property type="entry name" value="Translocase_SecE/Sec61-g"/>
</dbReference>
<keyword evidence="3 8" id="KW-0812">Transmembrane</keyword>
<evidence type="ECO:0000313" key="11">
    <source>
        <dbReference type="EMBL" id="MBF1304973.1"/>
    </source>
</evidence>
<dbReference type="HAMAP" id="MF_00422">
    <property type="entry name" value="SecE"/>
    <property type="match status" value="1"/>
</dbReference>
<gene>
    <name evidence="8 10" type="primary">secE</name>
    <name evidence="9" type="ORF">HNQ46_001059</name>
    <name evidence="10" type="ORF">HXM90_00310</name>
    <name evidence="11" type="ORF">HXM91_03810</name>
</gene>
<keyword evidence="4 8" id="KW-0653">Protein transport</keyword>
<dbReference type="GO" id="GO:0009306">
    <property type="term" value="P:protein secretion"/>
    <property type="evidence" value="ECO:0007669"/>
    <property type="project" value="UniProtKB-UniRule"/>
</dbReference>
<evidence type="ECO:0000256" key="6">
    <source>
        <dbReference type="ARBA" id="ARBA00023010"/>
    </source>
</evidence>
<dbReference type="GO" id="GO:0008320">
    <property type="term" value="F:protein transmembrane transporter activity"/>
    <property type="evidence" value="ECO:0007669"/>
    <property type="project" value="UniProtKB-UniRule"/>
</dbReference>
<evidence type="ECO:0000256" key="8">
    <source>
        <dbReference type="HAMAP-Rule" id="MF_00422"/>
    </source>
</evidence>
<evidence type="ECO:0000313" key="10">
    <source>
        <dbReference type="EMBL" id="MBF1271858.1"/>
    </source>
</evidence>
<dbReference type="Proteomes" id="UP000522163">
    <property type="component" value="Unassembled WGS sequence"/>
</dbReference>
<dbReference type="Proteomes" id="UP000780721">
    <property type="component" value="Unassembled WGS sequence"/>
</dbReference>
<dbReference type="GO" id="GO:0065002">
    <property type="term" value="P:intracellular protein transmembrane transport"/>
    <property type="evidence" value="ECO:0007669"/>
    <property type="project" value="UniProtKB-UniRule"/>
</dbReference>
<keyword evidence="6 8" id="KW-0811">Translocation</keyword>
<dbReference type="GO" id="GO:0005886">
    <property type="term" value="C:plasma membrane"/>
    <property type="evidence" value="ECO:0007669"/>
    <property type="project" value="UniProtKB-SubCell"/>
</dbReference>
<dbReference type="EMBL" id="JABZRB010000077">
    <property type="protein sequence ID" value="MBF1304973.1"/>
    <property type="molecule type" value="Genomic_DNA"/>
</dbReference>
<evidence type="ECO:0000313" key="12">
    <source>
        <dbReference type="Proteomes" id="UP000522163"/>
    </source>
</evidence>
<organism evidence="9 12">
    <name type="scientific">Oribacterium sinus</name>
    <dbReference type="NCBI Taxonomy" id="237576"/>
    <lineage>
        <taxon>Bacteria</taxon>
        <taxon>Bacillati</taxon>
        <taxon>Bacillota</taxon>
        <taxon>Clostridia</taxon>
        <taxon>Lachnospirales</taxon>
        <taxon>Lachnospiraceae</taxon>
        <taxon>Oribacterium</taxon>
    </lineage>
</organism>
<evidence type="ECO:0000256" key="1">
    <source>
        <dbReference type="ARBA" id="ARBA00004370"/>
    </source>
</evidence>
<evidence type="ECO:0000313" key="9">
    <source>
        <dbReference type="EMBL" id="MBB6041087.1"/>
    </source>
</evidence>
<reference evidence="9 12" key="2">
    <citation type="submission" date="2020-08" db="EMBL/GenBank/DDBJ databases">
        <title>Genomic Encyclopedia of Type Strains, Phase IV (KMG-IV): sequencing the most valuable type-strain genomes for metagenomic binning, comparative biology and taxonomic classification.</title>
        <authorList>
            <person name="Goeker M."/>
        </authorList>
    </citation>
    <scope>NUCLEOTIDE SEQUENCE [LARGE SCALE GENOMIC DNA]</scope>
    <source>
        <strain evidence="9 12">DSM 17245</strain>
    </source>
</reference>
<evidence type="ECO:0000256" key="3">
    <source>
        <dbReference type="ARBA" id="ARBA00022692"/>
    </source>
</evidence>
<evidence type="ECO:0000256" key="5">
    <source>
        <dbReference type="ARBA" id="ARBA00022989"/>
    </source>
</evidence>
<dbReference type="InterPro" id="IPR005807">
    <property type="entry name" value="SecE_bac"/>
</dbReference>
<comment type="subunit">
    <text evidence="8">Component of the Sec protein translocase complex. Heterotrimer consisting of SecY, SecE and SecG subunits. The heterotrimers can form oligomers, although 1 heterotrimer is thought to be able to translocate proteins. Interacts with the ribosome. Interacts with SecDF, and other proteins may be involved. Interacts with SecA.</text>
</comment>
<reference evidence="10" key="1">
    <citation type="submission" date="2020-04" db="EMBL/GenBank/DDBJ databases">
        <title>Deep metagenomics examines the oral microbiome during advanced dental caries in children, revealing novel taxa and co-occurrences with host molecules.</title>
        <authorList>
            <person name="Baker J.L."/>
            <person name="Morton J.T."/>
            <person name="Dinis M."/>
            <person name="Alvarez R."/>
            <person name="Tran N.C."/>
            <person name="Knight R."/>
            <person name="Edlund A."/>
        </authorList>
    </citation>
    <scope>NUCLEOTIDE SEQUENCE</scope>
    <source>
        <strain evidence="10">JCVI_38_bin.19</strain>
        <strain evidence="11">JCVI_48_bin.5</strain>
    </source>
</reference>
<comment type="subcellular location">
    <subcellularLocation>
        <location evidence="8">Cell membrane</location>
        <topology evidence="8">Single-pass membrane protein</topology>
    </subcellularLocation>
    <subcellularLocation>
        <location evidence="1">Membrane</location>
    </subcellularLocation>
</comment>
<dbReference type="InterPro" id="IPR038379">
    <property type="entry name" value="SecE_sf"/>
</dbReference>
<evidence type="ECO:0000256" key="2">
    <source>
        <dbReference type="ARBA" id="ARBA00022448"/>
    </source>
</evidence>
<name>A0A7W9W2C1_9FIRM</name>
<dbReference type="GeneID" id="85014611"/>
<dbReference type="AlphaFoldDB" id="A0A7W9W2C1"/>
<dbReference type="EMBL" id="JABZRA010000002">
    <property type="protein sequence ID" value="MBF1271858.1"/>
    <property type="molecule type" value="Genomic_DNA"/>
</dbReference>
<dbReference type="Gene3D" id="1.20.5.1030">
    <property type="entry name" value="Preprotein translocase secy subunit"/>
    <property type="match status" value="1"/>
</dbReference>
<dbReference type="Proteomes" id="UP000775770">
    <property type="component" value="Unassembled WGS sequence"/>
</dbReference>
<dbReference type="RefSeq" id="WP_007158183.1">
    <property type="nucleotide sequence ID" value="NZ_CAUQIH010000012.1"/>
</dbReference>
<comment type="function">
    <text evidence="8">Essential subunit of the Sec protein translocation channel SecYEG. Clamps together the 2 halves of SecY. May contact the channel plug during translocation.</text>
</comment>
<comment type="similarity">
    <text evidence="8">Belongs to the SecE/SEC61-gamma family.</text>
</comment>
<dbReference type="Pfam" id="PF00584">
    <property type="entry name" value="SecE"/>
    <property type="match status" value="1"/>
</dbReference>